<dbReference type="InterPro" id="IPR011335">
    <property type="entry name" value="Restrct_endonuc-II-like"/>
</dbReference>
<evidence type="ECO:0000256" key="1">
    <source>
        <dbReference type="ARBA" id="ARBA00022763"/>
    </source>
</evidence>
<dbReference type="SUPFAM" id="SSF52980">
    <property type="entry name" value="Restriction endonuclease-like"/>
    <property type="match status" value="1"/>
</dbReference>
<dbReference type="SMART" id="SM00891">
    <property type="entry name" value="ERCC4"/>
    <property type="match status" value="1"/>
</dbReference>
<dbReference type="PANTHER" id="PTHR10150">
    <property type="entry name" value="DNA REPAIR ENDONUCLEASE XPF"/>
    <property type="match status" value="1"/>
</dbReference>
<evidence type="ECO:0000256" key="3">
    <source>
        <dbReference type="ARBA" id="ARBA00023125"/>
    </source>
</evidence>
<dbReference type="OrthoDB" id="361020at2759"/>
<dbReference type="GO" id="GO:0000724">
    <property type="term" value="P:double-strand break repair via homologous recombination"/>
    <property type="evidence" value="ECO:0007669"/>
    <property type="project" value="TreeGrafter"/>
</dbReference>
<evidence type="ECO:0000313" key="6">
    <source>
        <dbReference type="EMBL" id="TNJ27508.1"/>
    </source>
</evidence>
<keyword evidence="4" id="KW-0234">DNA repair</keyword>
<keyword evidence="2" id="KW-0378">Hydrolase</keyword>
<dbReference type="VEuPathDB" id="GiardiaDB:GMRT_10811"/>
<dbReference type="AlphaFoldDB" id="A0A4Z1SV95"/>
<keyword evidence="7" id="KW-1185">Reference proteome</keyword>
<evidence type="ECO:0000256" key="2">
    <source>
        <dbReference type="ARBA" id="ARBA00022801"/>
    </source>
</evidence>
<evidence type="ECO:0000313" key="7">
    <source>
        <dbReference type="Proteomes" id="UP000315496"/>
    </source>
</evidence>
<comment type="caution">
    <text evidence="6">The sequence shown here is derived from an EMBL/GenBank/DDBJ whole genome shotgun (WGS) entry which is preliminary data.</text>
</comment>
<dbReference type="GO" id="GO:1901255">
    <property type="term" value="P:nucleotide-excision repair involved in interstrand cross-link repair"/>
    <property type="evidence" value="ECO:0007669"/>
    <property type="project" value="TreeGrafter"/>
</dbReference>
<evidence type="ECO:0000259" key="5">
    <source>
        <dbReference type="SMART" id="SM00891"/>
    </source>
</evidence>
<proteinExistence type="predicted"/>
<keyword evidence="3" id="KW-0238">DNA-binding</keyword>
<accession>A0A4Z1SV95</accession>
<gene>
    <name evidence="6" type="ORF">GMRT_10811</name>
</gene>
<dbReference type="Proteomes" id="UP000315496">
    <property type="component" value="Chromosome 3"/>
</dbReference>
<sequence length="822" mass="92663">MISTHDGLLSEQQPADPVFDEPLFKEYERRWAEGAEGNALLALSSGLGLQGPLQAILSVNPGRSFLILHQTKSISRLLGTVLKGVRIRSQALVMRAKDMSKALEVMEEKGEHVVCSLSVAASALVYGYLELSRVNGGIILILTARLNSQAHLFLRTCREEGCRLKILCEDPLLLTTVSLLDSLLVTRLEKEVIGTLQQYQVTGLHRLMPAVAKAFTLNRNRKEMVIINTMDAETLAGPYTPDQSLTSLILDEIRIWAKRHYLKDPTYEGLATRHLCISELFDDPRLALKDVYVRHMLGLLHAAEHSFDTERVSKRHQAFIDSLKHVPFKPAELRASFQRVSQALNDHLPVLPSYLHKLLGYIDATIIDEVRDWDHLRTTKATKEEGSTRLRSPPQSVVLLVGTRTVASSIVTYLSEQMDVEEVMEPERTQIDRDLFMPTSSIQQRLLEKGYRICADTRIHVIPTIFDVPLGGYEHSNVSTCVSHAPIYQRLLQIGLENIAAIVLVGPAYHAIRALERLSVDIPPRKRRIPVYGIRKVSTSPILALPRLIEQLETEALKVLSSQTMLLETALTDETLSSSQTMTRFVFDEPEGPHRLLVDTRELRSDVPLALRLQSVNLVLVVRQLTLGDFIISNRRAVERKAEADLVASLRLQRLMKQAERLTEQFEDAYLVCEIPAHKPHDCYLLDRQQKDLQVRGGLVAQLLGVFLALPIKLLWATKRTLPQLLLRLKKQALAAGEKEHPITKQTEATEITTRVIHRAILRTLPTLTTRERELLLEHFPNPLRILLAPPSDLESYLPLQKIITVDAVMKSSLKDVLPLLE</sequence>
<dbReference type="InterPro" id="IPR006166">
    <property type="entry name" value="ERCC4_domain"/>
</dbReference>
<dbReference type="GO" id="GO:0000014">
    <property type="term" value="F:single-stranded DNA endodeoxyribonuclease activity"/>
    <property type="evidence" value="ECO:0007669"/>
    <property type="project" value="TreeGrafter"/>
</dbReference>
<dbReference type="EMBL" id="VDLU01000003">
    <property type="protein sequence ID" value="TNJ27508.1"/>
    <property type="molecule type" value="Genomic_DNA"/>
</dbReference>
<dbReference type="GO" id="GO:0000110">
    <property type="term" value="C:nucleotide-excision repair factor 1 complex"/>
    <property type="evidence" value="ECO:0007669"/>
    <property type="project" value="TreeGrafter"/>
</dbReference>
<dbReference type="GO" id="GO:0003697">
    <property type="term" value="F:single-stranded DNA binding"/>
    <property type="evidence" value="ECO:0007669"/>
    <property type="project" value="TreeGrafter"/>
</dbReference>
<reference evidence="6 7" key="1">
    <citation type="submission" date="2019-05" db="EMBL/GenBank/DDBJ databases">
        <title>The compact genome of Giardia muris reveals important steps in the evolution of intestinal protozoan parasites.</title>
        <authorList>
            <person name="Xu F."/>
            <person name="Jimenez-Gonzalez A."/>
            <person name="Einarsson E."/>
            <person name="Astvaldsson A."/>
            <person name="Peirasmaki D."/>
            <person name="Eckmann L."/>
            <person name="Andersson J.O."/>
            <person name="Svard S.G."/>
            <person name="Jerlstrom-Hultqvist J."/>
        </authorList>
    </citation>
    <scope>NUCLEOTIDE SEQUENCE [LARGE SCALE GENOMIC DNA]</scope>
    <source>
        <strain evidence="6 7">Roberts-Thomson</strain>
    </source>
</reference>
<dbReference type="GO" id="GO:0000712">
    <property type="term" value="P:resolution of meiotic recombination intermediates"/>
    <property type="evidence" value="ECO:0007669"/>
    <property type="project" value="TreeGrafter"/>
</dbReference>
<feature type="domain" description="ERCC4" evidence="5">
    <location>
        <begin position="595"/>
        <end position="676"/>
    </location>
</feature>
<dbReference type="PANTHER" id="PTHR10150:SF0">
    <property type="entry name" value="DNA REPAIR ENDONUCLEASE XPF"/>
    <property type="match status" value="1"/>
</dbReference>
<dbReference type="GO" id="GO:0003684">
    <property type="term" value="F:damaged DNA binding"/>
    <property type="evidence" value="ECO:0007669"/>
    <property type="project" value="TreeGrafter"/>
</dbReference>
<evidence type="ECO:0000256" key="4">
    <source>
        <dbReference type="ARBA" id="ARBA00023204"/>
    </source>
</evidence>
<name>A0A4Z1SV95_GIAMU</name>
<dbReference type="Pfam" id="PF02732">
    <property type="entry name" value="ERCC4"/>
    <property type="match status" value="1"/>
</dbReference>
<protein>
    <submittedName>
        <fullName evidence="6">ERCC4 domain-containing protein</fullName>
    </submittedName>
</protein>
<dbReference type="Gene3D" id="3.40.50.10130">
    <property type="match status" value="1"/>
</dbReference>
<keyword evidence="1" id="KW-0227">DNA damage</keyword>
<organism evidence="6 7">
    <name type="scientific">Giardia muris</name>
    <dbReference type="NCBI Taxonomy" id="5742"/>
    <lineage>
        <taxon>Eukaryota</taxon>
        <taxon>Metamonada</taxon>
        <taxon>Diplomonadida</taxon>
        <taxon>Hexamitidae</taxon>
        <taxon>Giardiinae</taxon>
        <taxon>Giardia</taxon>
    </lineage>
</organism>
<dbReference type="CDD" id="cd22367">
    <property type="entry name" value="XPF_ERCC4_MUS81-like"/>
    <property type="match status" value="1"/>
</dbReference>